<gene>
    <name evidence="2" type="ORF">EXIGLDRAFT_771089</name>
</gene>
<evidence type="ECO:0000313" key="2">
    <source>
        <dbReference type="EMBL" id="KZV90160.1"/>
    </source>
</evidence>
<dbReference type="InterPro" id="IPR032675">
    <property type="entry name" value="LRR_dom_sf"/>
</dbReference>
<dbReference type="InterPro" id="IPR036047">
    <property type="entry name" value="F-box-like_dom_sf"/>
</dbReference>
<evidence type="ECO:0000259" key="1">
    <source>
        <dbReference type="PROSITE" id="PS50181"/>
    </source>
</evidence>
<evidence type="ECO:0000313" key="3">
    <source>
        <dbReference type="Proteomes" id="UP000077266"/>
    </source>
</evidence>
<dbReference type="EMBL" id="KV426055">
    <property type="protein sequence ID" value="KZV90160.1"/>
    <property type="molecule type" value="Genomic_DNA"/>
</dbReference>
<name>A0A165G8X9_EXIGL</name>
<reference evidence="2 3" key="1">
    <citation type="journal article" date="2016" name="Mol. Biol. Evol.">
        <title>Comparative Genomics of Early-Diverging Mushroom-Forming Fungi Provides Insights into the Origins of Lignocellulose Decay Capabilities.</title>
        <authorList>
            <person name="Nagy L.G."/>
            <person name="Riley R."/>
            <person name="Tritt A."/>
            <person name="Adam C."/>
            <person name="Daum C."/>
            <person name="Floudas D."/>
            <person name="Sun H."/>
            <person name="Yadav J.S."/>
            <person name="Pangilinan J."/>
            <person name="Larsson K.H."/>
            <person name="Matsuura K."/>
            <person name="Barry K."/>
            <person name="Labutti K."/>
            <person name="Kuo R."/>
            <person name="Ohm R.A."/>
            <person name="Bhattacharya S.S."/>
            <person name="Shirouzu T."/>
            <person name="Yoshinaga Y."/>
            <person name="Martin F.M."/>
            <person name="Grigoriev I.V."/>
            <person name="Hibbett D.S."/>
        </authorList>
    </citation>
    <scope>NUCLEOTIDE SEQUENCE [LARGE SCALE GENOMIC DNA]</scope>
    <source>
        <strain evidence="2 3">HHB12029</strain>
    </source>
</reference>
<dbReference type="SUPFAM" id="SSF81383">
    <property type="entry name" value="F-box domain"/>
    <property type="match status" value="1"/>
</dbReference>
<dbReference type="InParanoid" id="A0A165G8X9"/>
<feature type="domain" description="F-box" evidence="1">
    <location>
        <begin position="10"/>
        <end position="56"/>
    </location>
</feature>
<dbReference type="InterPro" id="IPR001810">
    <property type="entry name" value="F-box_dom"/>
</dbReference>
<proteinExistence type="predicted"/>
<keyword evidence="3" id="KW-1185">Reference proteome</keyword>
<dbReference type="OrthoDB" id="3219396at2759"/>
<dbReference type="Gene3D" id="3.80.10.10">
    <property type="entry name" value="Ribonuclease Inhibitor"/>
    <property type="match status" value="1"/>
</dbReference>
<dbReference type="PROSITE" id="PS50181">
    <property type="entry name" value="FBOX"/>
    <property type="match status" value="1"/>
</dbReference>
<organism evidence="2 3">
    <name type="scientific">Exidia glandulosa HHB12029</name>
    <dbReference type="NCBI Taxonomy" id="1314781"/>
    <lineage>
        <taxon>Eukaryota</taxon>
        <taxon>Fungi</taxon>
        <taxon>Dikarya</taxon>
        <taxon>Basidiomycota</taxon>
        <taxon>Agaricomycotina</taxon>
        <taxon>Agaricomycetes</taxon>
        <taxon>Auriculariales</taxon>
        <taxon>Exidiaceae</taxon>
        <taxon>Exidia</taxon>
    </lineage>
</organism>
<dbReference type="AlphaFoldDB" id="A0A165G8X9"/>
<accession>A0A165G8X9</accession>
<sequence length="463" mass="51090">MMEVDSGVPYPHVSWLPHELALRIFRLVHWTDLLSAKGVSKLWHNLASEPALWTHWQLSLVPGAGPSLPYLRLESLEHALSLSAAYPLTIELSNVLPAYCPLVQDLLSGEMYRMQTLRVHFLVFQGTATTDSAALENVGEFFECLCYGAPQLRVLELRATGLYTQLELPFDVFGSEPGVLRELSLGDDLRISIAEPTPALTGLTRASGSFDQMQLDVLARDAPHLEELQLHAVPYTQAFIPLTSLRAFTQLHTVEFTTNSNFSALVADFAAIRHVRFLCPIQDEDVLRLRDTLHGLPIEIRILGQQVTLVDSRGYTRSCLLNADARGKAGLVIASLTRGVERVALASAEWLALGFASLPSVLEITVYVDESFHFLAPQDERPSLPALRLVRFASPFPASQAIIVRAGALQAFLQYLHAPALDTILLHTSIELYEGLGSVETWPLHSSGRRLAYDSAQARDGLA</sequence>
<dbReference type="Proteomes" id="UP000077266">
    <property type="component" value="Unassembled WGS sequence"/>
</dbReference>
<dbReference type="Pfam" id="PF12937">
    <property type="entry name" value="F-box-like"/>
    <property type="match status" value="1"/>
</dbReference>
<protein>
    <recommendedName>
        <fullName evidence="1">F-box domain-containing protein</fullName>
    </recommendedName>
</protein>